<dbReference type="EMBL" id="AMQN01007695">
    <property type="status" value="NOT_ANNOTATED_CDS"/>
    <property type="molecule type" value="Genomic_DNA"/>
</dbReference>
<dbReference type="PANTHER" id="PTHR15243:SF0">
    <property type="entry name" value="SERINE_THREONINE-PROTEIN KINASE 19"/>
    <property type="match status" value="1"/>
</dbReference>
<evidence type="ECO:0008006" key="6">
    <source>
        <dbReference type="Google" id="ProtNLM"/>
    </source>
</evidence>
<feature type="compositionally biased region" description="Polar residues" evidence="2">
    <location>
        <begin position="21"/>
        <end position="30"/>
    </location>
</feature>
<dbReference type="EMBL" id="KB301197">
    <property type="protein sequence ID" value="ELU05818.1"/>
    <property type="molecule type" value="Genomic_DNA"/>
</dbReference>
<comment type="similarity">
    <text evidence="1">Belongs to the STK19 family.</text>
</comment>
<reference evidence="3 5" key="2">
    <citation type="journal article" date="2013" name="Nature">
        <title>Insights into bilaterian evolution from three spiralian genomes.</title>
        <authorList>
            <person name="Simakov O."/>
            <person name="Marletaz F."/>
            <person name="Cho S.J."/>
            <person name="Edsinger-Gonzales E."/>
            <person name="Havlak P."/>
            <person name="Hellsten U."/>
            <person name="Kuo D.H."/>
            <person name="Larsson T."/>
            <person name="Lv J."/>
            <person name="Arendt D."/>
            <person name="Savage R."/>
            <person name="Osoegawa K."/>
            <person name="de Jong P."/>
            <person name="Grimwood J."/>
            <person name="Chapman J.A."/>
            <person name="Shapiro H."/>
            <person name="Aerts A."/>
            <person name="Otillar R.P."/>
            <person name="Terry A.Y."/>
            <person name="Boore J.L."/>
            <person name="Grigoriev I.V."/>
            <person name="Lindberg D.R."/>
            <person name="Seaver E.C."/>
            <person name="Weisblat D.A."/>
            <person name="Putnam N.H."/>
            <person name="Rokhsar D.S."/>
        </authorList>
    </citation>
    <scope>NUCLEOTIDE SEQUENCE</scope>
    <source>
        <strain evidence="3 5">I ESC-2004</strain>
    </source>
</reference>
<dbReference type="EnsemblMetazoa" id="CapteT148763">
    <property type="protein sequence ID" value="CapteP148763"/>
    <property type="gene ID" value="CapteG148763"/>
</dbReference>
<reference evidence="4" key="3">
    <citation type="submission" date="2015-06" db="UniProtKB">
        <authorList>
            <consortium name="EnsemblMetazoa"/>
        </authorList>
    </citation>
    <scope>IDENTIFICATION</scope>
</reference>
<protein>
    <recommendedName>
        <fullName evidence="6">Serine/threonine-protein kinase 19</fullName>
    </recommendedName>
</protein>
<organism evidence="3">
    <name type="scientific">Capitella teleta</name>
    <name type="common">Polychaete worm</name>
    <dbReference type="NCBI Taxonomy" id="283909"/>
    <lineage>
        <taxon>Eukaryota</taxon>
        <taxon>Metazoa</taxon>
        <taxon>Spiralia</taxon>
        <taxon>Lophotrochozoa</taxon>
        <taxon>Annelida</taxon>
        <taxon>Polychaeta</taxon>
        <taxon>Sedentaria</taxon>
        <taxon>Scolecida</taxon>
        <taxon>Capitellidae</taxon>
        <taxon>Capitella</taxon>
    </lineage>
</organism>
<dbReference type="OMA" id="SWWIAIP"/>
<reference evidence="5" key="1">
    <citation type="submission" date="2012-12" db="EMBL/GenBank/DDBJ databases">
        <authorList>
            <person name="Hellsten U."/>
            <person name="Grimwood J."/>
            <person name="Chapman J.A."/>
            <person name="Shapiro H."/>
            <person name="Aerts A."/>
            <person name="Otillar R.P."/>
            <person name="Terry A.Y."/>
            <person name="Boore J.L."/>
            <person name="Simakov O."/>
            <person name="Marletaz F."/>
            <person name="Cho S.-J."/>
            <person name="Edsinger-Gonzales E."/>
            <person name="Havlak P."/>
            <person name="Kuo D.-H."/>
            <person name="Larsson T."/>
            <person name="Lv J."/>
            <person name="Arendt D."/>
            <person name="Savage R."/>
            <person name="Osoegawa K."/>
            <person name="de Jong P."/>
            <person name="Lindberg D.R."/>
            <person name="Seaver E.C."/>
            <person name="Weisblat D.A."/>
            <person name="Putnam N.H."/>
            <person name="Grigoriev I.V."/>
            <person name="Rokhsar D.S."/>
        </authorList>
    </citation>
    <scope>NUCLEOTIDE SEQUENCE</scope>
    <source>
        <strain evidence="5">I ESC-2004</strain>
    </source>
</reference>
<evidence type="ECO:0000313" key="5">
    <source>
        <dbReference type="Proteomes" id="UP000014760"/>
    </source>
</evidence>
<evidence type="ECO:0000313" key="3">
    <source>
        <dbReference type="EMBL" id="ELU05818.1"/>
    </source>
</evidence>
<dbReference type="PANTHER" id="PTHR15243">
    <property type="entry name" value="SERINE/THREONINE-PROTEIN KINASE 19"/>
    <property type="match status" value="1"/>
</dbReference>
<evidence type="ECO:0000256" key="1">
    <source>
        <dbReference type="ARBA" id="ARBA00093458"/>
    </source>
</evidence>
<accession>R7UI88</accession>
<dbReference type="GO" id="GO:0046579">
    <property type="term" value="P:positive regulation of Ras protein signal transduction"/>
    <property type="evidence" value="ECO:0007669"/>
    <property type="project" value="TreeGrafter"/>
</dbReference>
<name>R7UI88_CAPTE</name>
<evidence type="ECO:0000313" key="4">
    <source>
        <dbReference type="EnsemblMetazoa" id="CapteP148763"/>
    </source>
</evidence>
<keyword evidence="5" id="KW-1185">Reference proteome</keyword>
<dbReference type="AlphaFoldDB" id="R7UI88"/>
<evidence type="ECO:0000256" key="2">
    <source>
        <dbReference type="SAM" id="MobiDB-lite"/>
    </source>
</evidence>
<dbReference type="OrthoDB" id="10261701at2759"/>
<sequence length="274" mass="31413">MSRKRSLMPDVYRTRKRVCSGPQNSEASNQDSESLDNDEWENDDNHNENSNFPSDTKTALLYLKNLFPMDKFEGRLPPIILKHQIYGIIKNRTLVDKDVADMRNSGEIRLFKLGSEASEFCIVFTEDYKSHVLRFTSDLSIGKAVIDKYLTTVVTNCQDICMNKQKMTHDFHFKDEEVTQLVKAGVLTVRDVGSWWLAIPSAGLYMKSFIRGRKAVLTMIRKSKYKEILQAELEVRKLPKVARLGMTYHIHDIIGADLVECVSTSSGQLLRLQE</sequence>
<dbReference type="Proteomes" id="UP000014760">
    <property type="component" value="Unassembled WGS sequence"/>
</dbReference>
<dbReference type="Pfam" id="PF10494">
    <property type="entry name" value="Stk19"/>
    <property type="match status" value="1"/>
</dbReference>
<feature type="compositionally biased region" description="Acidic residues" evidence="2">
    <location>
        <begin position="33"/>
        <end position="42"/>
    </location>
</feature>
<feature type="region of interest" description="Disordered" evidence="2">
    <location>
        <begin position="1"/>
        <end position="53"/>
    </location>
</feature>
<gene>
    <name evidence="3" type="ORF">CAPTEDRAFT_148763</name>
</gene>
<proteinExistence type="inferred from homology"/>
<dbReference type="STRING" id="283909.R7UI88"/>
<dbReference type="HOGENOM" id="CLU_064399_0_1_1"/>
<dbReference type="InterPro" id="IPR018865">
    <property type="entry name" value="STK19-like"/>
</dbReference>